<gene>
    <name evidence="5" type="ORF">A5630_02035</name>
</gene>
<reference evidence="5 6" key="1">
    <citation type="submission" date="2016-06" db="EMBL/GenBank/DDBJ databases">
        <authorList>
            <person name="Kjaerup R.B."/>
            <person name="Dalgaard T.S."/>
            <person name="Juul-Madsen H.R."/>
        </authorList>
    </citation>
    <scope>NUCLEOTIDE SEQUENCE [LARGE SCALE GENOMIC DNA]</scope>
    <source>
        <strain evidence="5 6">1127319.6</strain>
    </source>
</reference>
<evidence type="ECO:0000259" key="3">
    <source>
        <dbReference type="Pfam" id="PF00534"/>
    </source>
</evidence>
<proteinExistence type="predicted"/>
<name>A0A1A3GWL7_MYCMU</name>
<dbReference type="Pfam" id="PF00534">
    <property type="entry name" value="Glycos_transf_1"/>
    <property type="match status" value="1"/>
</dbReference>
<dbReference type="PANTHER" id="PTHR46401">
    <property type="entry name" value="GLYCOSYLTRANSFERASE WBBK-RELATED"/>
    <property type="match status" value="1"/>
</dbReference>
<protein>
    <submittedName>
        <fullName evidence="5">Glycosyl transferase family 1</fullName>
    </submittedName>
</protein>
<dbReference type="STRING" id="56689.GCA_001291445_00136"/>
<evidence type="ECO:0000256" key="2">
    <source>
        <dbReference type="ARBA" id="ARBA00022679"/>
    </source>
</evidence>
<dbReference type="GO" id="GO:0009103">
    <property type="term" value="P:lipopolysaccharide biosynthetic process"/>
    <property type="evidence" value="ECO:0007669"/>
    <property type="project" value="TreeGrafter"/>
</dbReference>
<dbReference type="InterPro" id="IPR001296">
    <property type="entry name" value="Glyco_trans_1"/>
</dbReference>
<evidence type="ECO:0000313" key="6">
    <source>
        <dbReference type="Proteomes" id="UP000093898"/>
    </source>
</evidence>
<dbReference type="InterPro" id="IPR028098">
    <property type="entry name" value="Glyco_trans_4-like_N"/>
</dbReference>
<feature type="domain" description="Glycosyl transferase family 1" evidence="3">
    <location>
        <begin position="174"/>
        <end position="324"/>
    </location>
</feature>
<dbReference type="Proteomes" id="UP000093898">
    <property type="component" value="Unassembled WGS sequence"/>
</dbReference>
<sequence>MMRKVHVNGKWLAQKLTGTQRYATEIVRAVIDNDVTDLVVHVPANAEIPDWLRSPRVEIRQSRSTGVVFEQIYLPAATFGNLLLNFAGPAPLMKRRQVVTMHDATPFRFPQTFRRAFVAFYRISYSFLGRWARHLITVSHFSARELDDVLGIRAQKFVVAGCAADALTAVEPQRPDLAPDEPFYLMVGTLAVHKNLPAPVRAVSDSGRTVVVVGASGNDQVFSQAAALSPKAIVAGRLSDAELAWLYRNARGLIFPSRYEGFGLPPLEAQTLGCPVITSNAASLPEIAGDAALYFDPNDMPGLLAQLDRLESEAELANTLRERGVRNAGRYSWEVSAQQILDTVGIVRPAGRDQN</sequence>
<dbReference type="Pfam" id="PF13439">
    <property type="entry name" value="Glyco_transf_4"/>
    <property type="match status" value="1"/>
</dbReference>
<comment type="caution">
    <text evidence="5">The sequence shown here is derived from an EMBL/GenBank/DDBJ whole genome shotgun (WGS) entry which is preliminary data.</text>
</comment>
<evidence type="ECO:0000259" key="4">
    <source>
        <dbReference type="Pfam" id="PF13439"/>
    </source>
</evidence>
<keyword evidence="2 5" id="KW-0808">Transferase</keyword>
<evidence type="ECO:0000256" key="1">
    <source>
        <dbReference type="ARBA" id="ARBA00022676"/>
    </source>
</evidence>
<evidence type="ECO:0000313" key="5">
    <source>
        <dbReference type="EMBL" id="OBJ39773.1"/>
    </source>
</evidence>
<dbReference type="SUPFAM" id="SSF53756">
    <property type="entry name" value="UDP-Glycosyltransferase/glycogen phosphorylase"/>
    <property type="match status" value="1"/>
</dbReference>
<accession>A0A1A3GWL7</accession>
<dbReference type="OrthoDB" id="9801609at2"/>
<keyword evidence="1" id="KW-0328">Glycosyltransferase</keyword>
<dbReference type="Gene3D" id="3.40.50.2000">
    <property type="entry name" value="Glycogen Phosphorylase B"/>
    <property type="match status" value="2"/>
</dbReference>
<dbReference type="CDD" id="cd03809">
    <property type="entry name" value="GT4_MtfB-like"/>
    <property type="match status" value="1"/>
</dbReference>
<dbReference type="EMBL" id="LZLC01000168">
    <property type="protein sequence ID" value="OBJ39773.1"/>
    <property type="molecule type" value="Genomic_DNA"/>
</dbReference>
<dbReference type="AlphaFoldDB" id="A0A1A3GWL7"/>
<organism evidence="5 6">
    <name type="scientific">Mycolicibacterium mucogenicum</name>
    <name type="common">Mycobacterium mucogenicum</name>
    <dbReference type="NCBI Taxonomy" id="56689"/>
    <lineage>
        <taxon>Bacteria</taxon>
        <taxon>Bacillati</taxon>
        <taxon>Actinomycetota</taxon>
        <taxon>Actinomycetes</taxon>
        <taxon>Mycobacteriales</taxon>
        <taxon>Mycobacteriaceae</taxon>
        <taxon>Mycolicibacterium</taxon>
    </lineage>
</organism>
<dbReference type="PANTHER" id="PTHR46401:SF2">
    <property type="entry name" value="GLYCOSYLTRANSFERASE WBBK-RELATED"/>
    <property type="match status" value="1"/>
</dbReference>
<feature type="domain" description="Glycosyltransferase subfamily 4-like N-terminal" evidence="4">
    <location>
        <begin position="88"/>
        <end position="163"/>
    </location>
</feature>
<dbReference type="GO" id="GO:0016757">
    <property type="term" value="F:glycosyltransferase activity"/>
    <property type="evidence" value="ECO:0007669"/>
    <property type="project" value="UniProtKB-KW"/>
</dbReference>